<feature type="domain" description="Endonuclease/exonuclease/phosphatase" evidence="2">
    <location>
        <begin position="100"/>
        <end position="337"/>
    </location>
</feature>
<name>A0A840EDN8_9BACT</name>
<organism evidence="3 4">
    <name type="scientific">Neolewinella aquimaris</name>
    <dbReference type="NCBI Taxonomy" id="1835722"/>
    <lineage>
        <taxon>Bacteria</taxon>
        <taxon>Pseudomonadati</taxon>
        <taxon>Bacteroidota</taxon>
        <taxon>Saprospiria</taxon>
        <taxon>Saprospirales</taxon>
        <taxon>Lewinellaceae</taxon>
        <taxon>Neolewinella</taxon>
    </lineage>
</organism>
<keyword evidence="3" id="KW-0269">Exonuclease</keyword>
<reference evidence="3 4" key="1">
    <citation type="submission" date="2020-08" db="EMBL/GenBank/DDBJ databases">
        <title>Genomic Encyclopedia of Type Strains, Phase IV (KMG-IV): sequencing the most valuable type-strain genomes for metagenomic binning, comparative biology and taxonomic classification.</title>
        <authorList>
            <person name="Goeker M."/>
        </authorList>
    </citation>
    <scope>NUCLEOTIDE SEQUENCE [LARGE SCALE GENOMIC DNA]</scope>
    <source>
        <strain evidence="3 4">DSM 105137</strain>
    </source>
</reference>
<dbReference type="AlphaFoldDB" id="A0A840EDN8"/>
<dbReference type="RefSeq" id="WP_183496323.1">
    <property type="nucleotide sequence ID" value="NZ_JACIFF010000007.1"/>
</dbReference>
<gene>
    <name evidence="3" type="ORF">GGR28_002708</name>
</gene>
<dbReference type="Gene3D" id="3.60.10.10">
    <property type="entry name" value="Endonuclease/exonuclease/phosphatase"/>
    <property type="match status" value="1"/>
</dbReference>
<evidence type="ECO:0000313" key="3">
    <source>
        <dbReference type="EMBL" id="MBB4080078.1"/>
    </source>
</evidence>
<dbReference type="InterPro" id="IPR036691">
    <property type="entry name" value="Endo/exonu/phosph_ase_sf"/>
</dbReference>
<keyword evidence="3" id="KW-0255">Endonuclease</keyword>
<dbReference type="InterPro" id="IPR005135">
    <property type="entry name" value="Endo/exonuclease/phosphatase"/>
</dbReference>
<accession>A0A840EDN8</accession>
<feature type="transmembrane region" description="Helical" evidence="1">
    <location>
        <begin position="30"/>
        <end position="52"/>
    </location>
</feature>
<evidence type="ECO:0000313" key="4">
    <source>
        <dbReference type="Proteomes" id="UP000576209"/>
    </source>
</evidence>
<dbReference type="EMBL" id="JACIFF010000007">
    <property type="protein sequence ID" value="MBB4080078.1"/>
    <property type="molecule type" value="Genomic_DNA"/>
</dbReference>
<feature type="transmembrane region" description="Helical" evidence="1">
    <location>
        <begin position="64"/>
        <end position="83"/>
    </location>
</feature>
<evidence type="ECO:0000259" key="2">
    <source>
        <dbReference type="Pfam" id="PF03372"/>
    </source>
</evidence>
<protein>
    <submittedName>
        <fullName evidence="3">Endonuclease/exonuclease/phosphatase family metal-dependent hydrolase</fullName>
    </submittedName>
</protein>
<dbReference type="Proteomes" id="UP000576209">
    <property type="component" value="Unassembled WGS sequence"/>
</dbReference>
<feature type="transmembrane region" description="Helical" evidence="1">
    <location>
        <begin position="5"/>
        <end position="24"/>
    </location>
</feature>
<dbReference type="Pfam" id="PF03372">
    <property type="entry name" value="Exo_endo_phos"/>
    <property type="match status" value="1"/>
</dbReference>
<keyword evidence="4" id="KW-1185">Reference proteome</keyword>
<dbReference type="GO" id="GO:0004527">
    <property type="term" value="F:exonuclease activity"/>
    <property type="evidence" value="ECO:0007669"/>
    <property type="project" value="UniProtKB-KW"/>
</dbReference>
<keyword evidence="3" id="KW-0378">Hydrolase</keyword>
<proteinExistence type="predicted"/>
<keyword evidence="1" id="KW-0812">Transmembrane</keyword>
<dbReference type="GO" id="GO:0004519">
    <property type="term" value="F:endonuclease activity"/>
    <property type="evidence" value="ECO:0007669"/>
    <property type="project" value="UniProtKB-KW"/>
</dbReference>
<comment type="caution">
    <text evidence="3">The sequence shown here is derived from an EMBL/GenBank/DDBJ whole genome shotgun (WGS) entry which is preliminary data.</text>
</comment>
<keyword evidence="3" id="KW-0540">Nuclease</keyword>
<evidence type="ECO:0000256" key="1">
    <source>
        <dbReference type="SAM" id="Phobius"/>
    </source>
</evidence>
<dbReference type="SUPFAM" id="SSF56219">
    <property type="entry name" value="DNase I-like"/>
    <property type="match status" value="1"/>
</dbReference>
<keyword evidence="1" id="KW-1133">Transmembrane helix</keyword>
<keyword evidence="1" id="KW-0472">Membrane</keyword>
<sequence length="346" mass="38854">MRTIILWIGNLVTFVTAFGLMARYVPPQTFWPPAIVALLLPGLLLVTLFFFLSCLSRFNWRAALFPLVVLLFSIPLLGHLLAFPSSSPLMDDTDPTLTLVTANVRAFRSVDGTDADTFQVREVVDQFGADLLLMQEVRTLRYRLNYISLILDSGGFRERHQKEGTVIATYGNDITPVTASFTPPNEYNGYVVTDVATKLGPLRIINAHLESNQISRMTSGMSDDNSVTKRVETFSEMLRGYGRATRTRARQAEAIRKIVEDSPHPVILAGDFNDVPSSYTYNHILSPRLRDAWSERGTGLGTTFTGPLPGLRIDYFMVDTSLNVLEIERLPSRWSDHRPLRITLAR</sequence>